<keyword evidence="4" id="KW-1185">Reference proteome</keyword>
<feature type="compositionally biased region" description="Low complexity" evidence="1">
    <location>
        <begin position="220"/>
        <end position="230"/>
    </location>
</feature>
<evidence type="ECO:0000259" key="2">
    <source>
        <dbReference type="Pfam" id="PF02120"/>
    </source>
</evidence>
<dbReference type="Gene3D" id="3.30.750.140">
    <property type="match status" value="1"/>
</dbReference>
<dbReference type="InterPro" id="IPR021136">
    <property type="entry name" value="Flagellar_hook_control-like_C"/>
</dbReference>
<evidence type="ECO:0000313" key="4">
    <source>
        <dbReference type="Proteomes" id="UP001620339"/>
    </source>
</evidence>
<protein>
    <submittedName>
        <fullName evidence="3">Flagellar hook-length control protein FliK</fullName>
    </submittedName>
</protein>
<feature type="domain" description="Flagellar hook-length control protein-like C-terminal" evidence="2">
    <location>
        <begin position="319"/>
        <end position="394"/>
    </location>
</feature>
<dbReference type="Proteomes" id="UP001620339">
    <property type="component" value="Unassembled WGS sequence"/>
</dbReference>
<comment type="caution">
    <text evidence="3">The sequence shown here is derived from an EMBL/GenBank/DDBJ whole genome shotgun (WGS) entry which is preliminary data.</text>
</comment>
<proteinExistence type="predicted"/>
<evidence type="ECO:0000256" key="1">
    <source>
        <dbReference type="SAM" id="MobiDB-lite"/>
    </source>
</evidence>
<dbReference type="RefSeq" id="WP_404615359.1">
    <property type="nucleotide sequence ID" value="NZ_JADIKK010000008.1"/>
</dbReference>
<keyword evidence="3" id="KW-0282">Flagellum</keyword>
<name>A0ABW8J8T4_9GAMM</name>
<feature type="region of interest" description="Disordered" evidence="1">
    <location>
        <begin position="220"/>
        <end position="241"/>
    </location>
</feature>
<evidence type="ECO:0000313" key="3">
    <source>
        <dbReference type="EMBL" id="MFK2878604.1"/>
    </source>
</evidence>
<organism evidence="3 4">
    <name type="scientific">Rhodanobacter hydrolyticus</name>
    <dbReference type="NCBI Taxonomy" id="2250595"/>
    <lineage>
        <taxon>Bacteria</taxon>
        <taxon>Pseudomonadati</taxon>
        <taxon>Pseudomonadota</taxon>
        <taxon>Gammaproteobacteria</taxon>
        <taxon>Lysobacterales</taxon>
        <taxon>Rhodanobacteraceae</taxon>
        <taxon>Rhodanobacter</taxon>
    </lineage>
</organism>
<dbReference type="EMBL" id="JADIKK010000008">
    <property type="protein sequence ID" value="MFK2878604.1"/>
    <property type="molecule type" value="Genomic_DNA"/>
</dbReference>
<keyword evidence="3" id="KW-0969">Cilium</keyword>
<accession>A0ABW8J8T4</accession>
<gene>
    <name evidence="3" type="ORF">ISP25_16145</name>
</gene>
<keyword evidence="3" id="KW-0966">Cell projection</keyword>
<dbReference type="Pfam" id="PF02120">
    <property type="entry name" value="Flg_hook"/>
    <property type="match status" value="1"/>
</dbReference>
<sequence>MNIQPITSVAALTWAGAAAGSAAQSWRIGSVLLARPLGLSPQGLQVVQIGNIAVETDVAGGQLPAQFQVRVLSLGPLPQMEVVGQQSFDPVLQRALRESLPQQNGYAPLLATLDALAERPVLRLLPPDLRGALAMLEQAMHSPAEIASGEGLRMAIERSGVFLESLLANPQSYTAAPMQDDWKAALLRLASVLLDRVDAAPETPNNPGDTQVEYEGAYASTPRTAAAAPDSRSDTPPPLLQRGLQAQPRAELPPALLDDNVQPLLDRLQGDVRGALARIEVAQLESGNGPLPAWMIEIPLQGEHGRDVLQLRLEYTADANDGSRGWNLGFALDLPALGAVQGELQLREPRLSVRLWAAQSDTVQRLERQFTALRHRLAACGLLLDQLSCQLGLPEPPNRYSAVLLQATA</sequence>
<dbReference type="InterPro" id="IPR038610">
    <property type="entry name" value="FliK-like_C_sf"/>
</dbReference>
<reference evidence="3 4" key="1">
    <citation type="submission" date="2020-10" db="EMBL/GenBank/DDBJ databases">
        <title>Phylogeny of dyella-like bacteria.</title>
        <authorList>
            <person name="Fu J."/>
        </authorList>
    </citation>
    <scope>NUCLEOTIDE SEQUENCE [LARGE SCALE GENOMIC DNA]</scope>
    <source>
        <strain evidence="3 4">KACC 19113</strain>
    </source>
</reference>